<evidence type="ECO:0000313" key="2">
    <source>
        <dbReference type="Proteomes" id="UP000467840"/>
    </source>
</evidence>
<dbReference type="AlphaFoldDB" id="A0A6A6LWX0"/>
<dbReference type="Pfam" id="PF03140">
    <property type="entry name" value="DUF247"/>
    <property type="match status" value="1"/>
</dbReference>
<dbReference type="InterPro" id="IPR004158">
    <property type="entry name" value="DUF247_pln"/>
</dbReference>
<comment type="caution">
    <text evidence="1">The sequence shown here is derived from an EMBL/GenBank/DDBJ whole genome shotgun (WGS) entry which is preliminary data.</text>
</comment>
<sequence length="441" mass="51053">MEITIDNTYRNRILRLVNTDVNSRDIENFMSLDLSTSMTGCIFKIPDIPRSQNENSYVPITFSIGPWHYSNPKLRAYDKLKTRYLRDLISKDRNPLATWKQLELSKAELFSVKVNGKKVQECYSSHVDQGYDGCDLLLDGCFIIELLLKFQDQNRRDPDDPVFSYMLHFLYHDLILLENQIPWFVLEDIFVRTCGNNGKPLIWHVSALLKRIFPSAFVPTGGNPPSQQPKHILDLLRLWLVFPIEEAKGQNTVVQVDDIETNGGWKPIPPATVLRKAGVKIKRKLEAKSILQVTFQNGYLEIPCLEFRQGTEDIFRNLVCLEQCLTNCPHGITSYVTLMGCLINTAMDFNLLREAGIFDNWMNPEDVTNFFNKAIYPGAYVKDYYYLELSEQVNEYCKRSWPRLRAIYRNEFTTPWAIISQVVAGFLFILALLQTLFTIMK</sequence>
<name>A0A6A6LWX0_HEVBR</name>
<evidence type="ECO:0000313" key="1">
    <source>
        <dbReference type="EMBL" id="KAF2305960.1"/>
    </source>
</evidence>
<accession>A0A6A6LWX0</accession>
<dbReference type="Proteomes" id="UP000467840">
    <property type="component" value="Chromosome 9"/>
</dbReference>
<gene>
    <name evidence="1" type="ORF">GH714_009163</name>
</gene>
<keyword evidence="2" id="KW-1185">Reference proteome</keyword>
<protein>
    <submittedName>
        <fullName evidence="1">Uncharacterized protein</fullName>
    </submittedName>
</protein>
<dbReference type="OrthoDB" id="771233at2759"/>
<organism evidence="1 2">
    <name type="scientific">Hevea brasiliensis</name>
    <name type="common">Para rubber tree</name>
    <name type="synonym">Siphonia brasiliensis</name>
    <dbReference type="NCBI Taxonomy" id="3981"/>
    <lineage>
        <taxon>Eukaryota</taxon>
        <taxon>Viridiplantae</taxon>
        <taxon>Streptophyta</taxon>
        <taxon>Embryophyta</taxon>
        <taxon>Tracheophyta</taxon>
        <taxon>Spermatophyta</taxon>
        <taxon>Magnoliopsida</taxon>
        <taxon>eudicotyledons</taxon>
        <taxon>Gunneridae</taxon>
        <taxon>Pentapetalae</taxon>
        <taxon>rosids</taxon>
        <taxon>fabids</taxon>
        <taxon>Malpighiales</taxon>
        <taxon>Euphorbiaceae</taxon>
        <taxon>Crotonoideae</taxon>
        <taxon>Micrandreae</taxon>
        <taxon>Hevea</taxon>
    </lineage>
</organism>
<proteinExistence type="predicted"/>
<reference evidence="1 2" key="1">
    <citation type="journal article" date="2020" name="Mol. Plant">
        <title>The Chromosome-Based Rubber Tree Genome Provides New Insights into Spurge Genome Evolution and Rubber Biosynthesis.</title>
        <authorList>
            <person name="Liu J."/>
            <person name="Shi C."/>
            <person name="Shi C.C."/>
            <person name="Li W."/>
            <person name="Zhang Q.J."/>
            <person name="Zhang Y."/>
            <person name="Li K."/>
            <person name="Lu H.F."/>
            <person name="Shi C."/>
            <person name="Zhu S.T."/>
            <person name="Xiao Z.Y."/>
            <person name="Nan H."/>
            <person name="Yue Y."/>
            <person name="Zhu X.G."/>
            <person name="Wu Y."/>
            <person name="Hong X.N."/>
            <person name="Fan G.Y."/>
            <person name="Tong Y."/>
            <person name="Zhang D."/>
            <person name="Mao C.L."/>
            <person name="Liu Y.L."/>
            <person name="Hao S.J."/>
            <person name="Liu W.Q."/>
            <person name="Lv M.Q."/>
            <person name="Zhang H.B."/>
            <person name="Liu Y."/>
            <person name="Hu-Tang G.R."/>
            <person name="Wang J.P."/>
            <person name="Wang J.H."/>
            <person name="Sun Y.H."/>
            <person name="Ni S.B."/>
            <person name="Chen W.B."/>
            <person name="Zhang X.C."/>
            <person name="Jiao Y.N."/>
            <person name="Eichler E.E."/>
            <person name="Li G.H."/>
            <person name="Liu X."/>
            <person name="Gao L.Z."/>
        </authorList>
    </citation>
    <scope>NUCLEOTIDE SEQUENCE [LARGE SCALE GENOMIC DNA]</scope>
    <source>
        <strain evidence="2">cv. GT1</strain>
        <tissue evidence="1">Leaf</tissue>
    </source>
</reference>
<dbReference type="EMBL" id="JAAGAX010000008">
    <property type="protein sequence ID" value="KAF2305960.1"/>
    <property type="molecule type" value="Genomic_DNA"/>
</dbReference>
<dbReference type="PANTHER" id="PTHR31170:SF17">
    <property type="match status" value="1"/>
</dbReference>
<dbReference type="PANTHER" id="PTHR31170">
    <property type="entry name" value="BNAC04G53230D PROTEIN"/>
    <property type="match status" value="1"/>
</dbReference>